<reference evidence="2 3" key="1">
    <citation type="submission" date="2021-04" db="EMBL/GenBank/DDBJ databases">
        <title>The genome sequence of type strain Ideonella paludis KCTC 32238.</title>
        <authorList>
            <person name="Liu Y."/>
        </authorList>
    </citation>
    <scope>NUCLEOTIDE SEQUENCE [LARGE SCALE GENOMIC DNA]</scope>
    <source>
        <strain evidence="2 3">KCTC 32238</strain>
    </source>
</reference>
<feature type="transmembrane region" description="Helical" evidence="1">
    <location>
        <begin position="21"/>
        <end position="39"/>
    </location>
</feature>
<protein>
    <submittedName>
        <fullName evidence="2">Type IV pilin protein</fullName>
    </submittedName>
</protein>
<dbReference type="NCBIfam" id="TIGR02532">
    <property type="entry name" value="IV_pilin_GFxxxE"/>
    <property type="match status" value="1"/>
</dbReference>
<dbReference type="PROSITE" id="PS00409">
    <property type="entry name" value="PROKAR_NTER_METHYL"/>
    <property type="match status" value="1"/>
</dbReference>
<keyword evidence="1" id="KW-0472">Membrane</keyword>
<dbReference type="Pfam" id="PF16732">
    <property type="entry name" value="ComP_DUS"/>
    <property type="match status" value="1"/>
</dbReference>
<dbReference type="Pfam" id="PF07963">
    <property type="entry name" value="N_methyl"/>
    <property type="match status" value="1"/>
</dbReference>
<dbReference type="PANTHER" id="PTHR30093:SF47">
    <property type="entry name" value="TYPE IV PILUS NON-CORE MINOR PILIN PILE"/>
    <property type="match status" value="1"/>
</dbReference>
<evidence type="ECO:0000313" key="2">
    <source>
        <dbReference type="EMBL" id="MBQ0935848.1"/>
    </source>
</evidence>
<dbReference type="PANTHER" id="PTHR30093">
    <property type="entry name" value="GENERAL SECRETION PATHWAY PROTEIN G"/>
    <property type="match status" value="1"/>
</dbReference>
<name>A0ABS5DXG3_9BURK</name>
<dbReference type="EMBL" id="JAGQDG010000004">
    <property type="protein sequence ID" value="MBQ0935848.1"/>
    <property type="molecule type" value="Genomic_DNA"/>
</dbReference>
<dbReference type="InterPro" id="IPR045584">
    <property type="entry name" value="Pilin-like"/>
</dbReference>
<keyword evidence="1" id="KW-0812">Transmembrane</keyword>
<dbReference type="SUPFAM" id="SSF54523">
    <property type="entry name" value="Pili subunits"/>
    <property type="match status" value="1"/>
</dbReference>
<evidence type="ECO:0000313" key="3">
    <source>
        <dbReference type="Proteomes" id="UP000672097"/>
    </source>
</evidence>
<proteinExistence type="predicted"/>
<gene>
    <name evidence="2" type="ORF">KAK11_10975</name>
</gene>
<sequence>MHSRTLSPGAQRPRGFTLIELMIVVAIVGILATFAFPSFNNYLVKSRRAEAKAMMQQVALWMERNQVATYRYDKDLAGAAIDNAKLVSMGFSKTPTSGSTTHYEIQFAAISQSAYVLSATPKGSQATDDAACGTLALNSAGLRGQLEGTSVKATDATEECWRR</sequence>
<keyword evidence="1" id="KW-1133">Transmembrane helix</keyword>
<dbReference type="InterPro" id="IPR012902">
    <property type="entry name" value="N_methyl_site"/>
</dbReference>
<organism evidence="2 3">
    <name type="scientific">Ideonella paludis</name>
    <dbReference type="NCBI Taxonomy" id="1233411"/>
    <lineage>
        <taxon>Bacteria</taxon>
        <taxon>Pseudomonadati</taxon>
        <taxon>Pseudomonadota</taxon>
        <taxon>Betaproteobacteria</taxon>
        <taxon>Burkholderiales</taxon>
        <taxon>Sphaerotilaceae</taxon>
        <taxon>Ideonella</taxon>
    </lineage>
</organism>
<keyword evidence="3" id="KW-1185">Reference proteome</keyword>
<accession>A0ABS5DXG3</accession>
<dbReference type="InterPro" id="IPR031982">
    <property type="entry name" value="PilE-like"/>
</dbReference>
<evidence type="ECO:0000256" key="1">
    <source>
        <dbReference type="SAM" id="Phobius"/>
    </source>
</evidence>
<dbReference type="Proteomes" id="UP000672097">
    <property type="component" value="Unassembled WGS sequence"/>
</dbReference>
<dbReference type="RefSeq" id="WP_210809165.1">
    <property type="nucleotide sequence ID" value="NZ_JAGQDG010000004.1"/>
</dbReference>
<comment type="caution">
    <text evidence="2">The sequence shown here is derived from an EMBL/GenBank/DDBJ whole genome shotgun (WGS) entry which is preliminary data.</text>
</comment>
<dbReference type="Gene3D" id="3.30.700.10">
    <property type="entry name" value="Glycoprotein, Type 4 Pilin"/>
    <property type="match status" value="1"/>
</dbReference>